<dbReference type="AlphaFoldDB" id="A0A0L6W4Y6"/>
<reference evidence="2" key="1">
    <citation type="submission" date="2015-07" db="EMBL/GenBank/DDBJ databases">
        <title>Complete Genome of Thermincola ferriacetica strain Z-0001T.</title>
        <authorList>
            <person name="Lusk B."/>
            <person name="Badalamenti J.P."/>
            <person name="Parameswaran P."/>
            <person name="Bond D.R."/>
            <person name="Torres C.I."/>
        </authorList>
    </citation>
    <scope>NUCLEOTIDE SEQUENCE [LARGE SCALE GENOMIC DNA]</scope>
    <source>
        <strain evidence="2">Z-0001</strain>
    </source>
</reference>
<dbReference type="EMBL" id="LGTE01000003">
    <property type="protein sequence ID" value="KNZ70647.1"/>
    <property type="molecule type" value="Genomic_DNA"/>
</dbReference>
<dbReference type="RefSeq" id="WP_052216984.1">
    <property type="nucleotide sequence ID" value="NZ_LGTE01000003.1"/>
</dbReference>
<organism evidence="1 2">
    <name type="scientific">Thermincola ferriacetica</name>
    <dbReference type="NCBI Taxonomy" id="281456"/>
    <lineage>
        <taxon>Bacteria</taxon>
        <taxon>Bacillati</taxon>
        <taxon>Bacillota</taxon>
        <taxon>Clostridia</taxon>
        <taxon>Eubacteriales</taxon>
        <taxon>Thermincolaceae</taxon>
        <taxon>Thermincola</taxon>
    </lineage>
</organism>
<accession>A0A0L6W4Y6</accession>
<proteinExistence type="predicted"/>
<gene>
    <name evidence="1" type="ORF">Tfer_0837</name>
</gene>
<sequence>MQRFFHFTITSDAKRQVPKMILERLADEYLWQEQEASNGPMSIKSRAARIKELIEKEVKRRSAQEEFNKILNEKRTNLAS</sequence>
<keyword evidence="2" id="KW-1185">Reference proteome</keyword>
<name>A0A0L6W4Y6_9FIRM</name>
<dbReference type="Proteomes" id="UP000037175">
    <property type="component" value="Unassembled WGS sequence"/>
</dbReference>
<protein>
    <submittedName>
        <fullName evidence="1">Uncharacterized protein</fullName>
    </submittedName>
</protein>
<evidence type="ECO:0000313" key="1">
    <source>
        <dbReference type="EMBL" id="KNZ70647.1"/>
    </source>
</evidence>
<comment type="caution">
    <text evidence="1">The sequence shown here is derived from an EMBL/GenBank/DDBJ whole genome shotgun (WGS) entry which is preliminary data.</text>
</comment>
<evidence type="ECO:0000313" key="2">
    <source>
        <dbReference type="Proteomes" id="UP000037175"/>
    </source>
</evidence>